<feature type="non-terminal residue" evidence="1">
    <location>
        <position position="88"/>
    </location>
</feature>
<comment type="caution">
    <text evidence="1">The sequence shown here is derived from an EMBL/GenBank/DDBJ whole genome shotgun (WGS) entry which is preliminary data.</text>
</comment>
<proteinExistence type="predicted"/>
<sequence>KEKLTGELIISDYPNLEEINLSNHGLTSLIINNCPNLNSLNVRNNQLTKLELDAPDLEEIIAGQNELTTLDLREEIAELKRENKDLYQ</sequence>
<evidence type="ECO:0000313" key="1">
    <source>
        <dbReference type="EMBL" id="CAG8771861.1"/>
    </source>
</evidence>
<dbReference type="SUPFAM" id="SSF52058">
    <property type="entry name" value="L domain-like"/>
    <property type="match status" value="1"/>
</dbReference>
<organism evidence="1 2">
    <name type="scientific">Ambispora leptoticha</name>
    <dbReference type="NCBI Taxonomy" id="144679"/>
    <lineage>
        <taxon>Eukaryota</taxon>
        <taxon>Fungi</taxon>
        <taxon>Fungi incertae sedis</taxon>
        <taxon>Mucoromycota</taxon>
        <taxon>Glomeromycotina</taxon>
        <taxon>Glomeromycetes</taxon>
        <taxon>Archaeosporales</taxon>
        <taxon>Ambisporaceae</taxon>
        <taxon>Ambispora</taxon>
    </lineage>
</organism>
<dbReference type="OrthoDB" id="2442369at2759"/>
<keyword evidence="2" id="KW-1185">Reference proteome</keyword>
<dbReference type="AlphaFoldDB" id="A0A9N9NZX7"/>
<protein>
    <submittedName>
        <fullName evidence="1">9074_t:CDS:1</fullName>
    </submittedName>
</protein>
<dbReference type="Gene3D" id="3.80.10.10">
    <property type="entry name" value="Ribonuclease Inhibitor"/>
    <property type="match status" value="1"/>
</dbReference>
<evidence type="ECO:0000313" key="2">
    <source>
        <dbReference type="Proteomes" id="UP000789508"/>
    </source>
</evidence>
<dbReference type="EMBL" id="CAJVPS010052961">
    <property type="protein sequence ID" value="CAG8771861.1"/>
    <property type="molecule type" value="Genomic_DNA"/>
</dbReference>
<name>A0A9N9NZX7_9GLOM</name>
<dbReference type="Proteomes" id="UP000789508">
    <property type="component" value="Unassembled WGS sequence"/>
</dbReference>
<gene>
    <name evidence="1" type="ORF">ALEPTO_LOCUS14186</name>
</gene>
<accession>A0A9N9NZX7</accession>
<dbReference type="InterPro" id="IPR032675">
    <property type="entry name" value="LRR_dom_sf"/>
</dbReference>
<reference evidence="1" key="1">
    <citation type="submission" date="2021-06" db="EMBL/GenBank/DDBJ databases">
        <authorList>
            <person name="Kallberg Y."/>
            <person name="Tangrot J."/>
            <person name="Rosling A."/>
        </authorList>
    </citation>
    <scope>NUCLEOTIDE SEQUENCE</scope>
    <source>
        <strain evidence="1">FL130A</strain>
    </source>
</reference>
<feature type="non-terminal residue" evidence="1">
    <location>
        <position position="1"/>
    </location>
</feature>